<protein>
    <submittedName>
        <fullName evidence="1">Uncharacterized protein</fullName>
    </submittedName>
</protein>
<gene>
    <name evidence="1" type="ORF">DWW32_07780</name>
</gene>
<dbReference type="GeneID" id="66579797"/>
<name>A0A395W7N6_9FIRM</name>
<dbReference type="EMBL" id="QRYQ01000014">
    <property type="protein sequence ID" value="RGU90934.1"/>
    <property type="molecule type" value="Genomic_DNA"/>
</dbReference>
<dbReference type="RefSeq" id="WP_118325359.1">
    <property type="nucleotide sequence ID" value="NZ_QRYH01000013.1"/>
</dbReference>
<reference evidence="1 2" key="1">
    <citation type="submission" date="2018-08" db="EMBL/GenBank/DDBJ databases">
        <title>A genome reference for cultivated species of the human gut microbiota.</title>
        <authorList>
            <person name="Zou Y."/>
            <person name="Xue W."/>
            <person name="Luo G."/>
        </authorList>
    </citation>
    <scope>NUCLEOTIDE SEQUENCE [LARGE SCALE GENOMIC DNA]</scope>
    <source>
        <strain evidence="1 2">AF15-20</strain>
    </source>
</reference>
<dbReference type="AlphaFoldDB" id="A0A395W7N6"/>
<evidence type="ECO:0000313" key="1">
    <source>
        <dbReference type="EMBL" id="RGU90934.1"/>
    </source>
</evidence>
<sequence>MNKERQLREEERIRAGYYQQHNYTWQYVLQPEEYQDLLSREVNGKHLQIYPFHPKNNWTDFIRFKEGPAGGDCDSSAATMLTFKMVYTYLNDGKIIPQSKKYNEYQIEKAGAKYCGDTMTSGWTPLKRYLAYQHQALQGKNPELFDDFDKWVKVKDNGVPITNFENDCKRGFREYCYYFAEQMAAPVGRVLSSDCKLFLENVWNQGNLLPVPEFFNKARASDEYGDTIDRMLTYLYYFIMSTGDDKYLKLLFCVDEKKQKKRKKDIEEAEKATKAVETKAVKKTKDWIRQVCGEKTGEGAWNTFVEIHLLQPFCKLDENGIYIPVCMFNNQPLRYTYPPYYEKQLRFLPGTLEECECFFRTCNTAILERSRLIQEKIKEV</sequence>
<dbReference type="Proteomes" id="UP000265489">
    <property type="component" value="Unassembled WGS sequence"/>
</dbReference>
<evidence type="ECO:0000313" key="2">
    <source>
        <dbReference type="Proteomes" id="UP000265489"/>
    </source>
</evidence>
<accession>A0A395W7N6</accession>
<organism evidence="1 2">
    <name type="scientific">Holdemanella biformis</name>
    <dbReference type="NCBI Taxonomy" id="1735"/>
    <lineage>
        <taxon>Bacteria</taxon>
        <taxon>Bacillati</taxon>
        <taxon>Bacillota</taxon>
        <taxon>Erysipelotrichia</taxon>
        <taxon>Erysipelotrichales</taxon>
        <taxon>Erysipelotrichaceae</taxon>
        <taxon>Holdemanella</taxon>
    </lineage>
</organism>
<proteinExistence type="predicted"/>
<comment type="caution">
    <text evidence="1">The sequence shown here is derived from an EMBL/GenBank/DDBJ whole genome shotgun (WGS) entry which is preliminary data.</text>
</comment>